<comment type="caution">
    <text evidence="7">The sequence shown here is derived from an EMBL/GenBank/DDBJ whole genome shotgun (WGS) entry which is preliminary data.</text>
</comment>
<proteinExistence type="inferred from homology"/>
<protein>
    <recommendedName>
        <fullName evidence="5">Kinesin-like protein</fullName>
    </recommendedName>
</protein>
<dbReference type="Pfam" id="PF00225">
    <property type="entry name" value="Kinesin"/>
    <property type="match status" value="1"/>
</dbReference>
<gene>
    <name evidence="7" type="ORF">COHA_001193</name>
</gene>
<evidence type="ECO:0000256" key="3">
    <source>
        <dbReference type="ARBA" id="ARBA00023175"/>
    </source>
</evidence>
<keyword evidence="3 5" id="KW-0505">Motor protein</keyword>
<dbReference type="InterPro" id="IPR027640">
    <property type="entry name" value="Kinesin-like_fam"/>
</dbReference>
<organism evidence="7 8">
    <name type="scientific">Chlorella ohadii</name>
    <dbReference type="NCBI Taxonomy" id="2649997"/>
    <lineage>
        <taxon>Eukaryota</taxon>
        <taxon>Viridiplantae</taxon>
        <taxon>Chlorophyta</taxon>
        <taxon>core chlorophytes</taxon>
        <taxon>Trebouxiophyceae</taxon>
        <taxon>Chlorellales</taxon>
        <taxon>Chlorellaceae</taxon>
        <taxon>Chlorella clade</taxon>
        <taxon>Chlorella</taxon>
    </lineage>
</organism>
<dbReference type="Gene3D" id="3.40.850.10">
    <property type="entry name" value="Kinesin motor domain"/>
    <property type="match status" value="2"/>
</dbReference>
<accession>A0AAD5H8F8</accession>
<dbReference type="GO" id="GO:0005875">
    <property type="term" value="C:microtubule associated complex"/>
    <property type="evidence" value="ECO:0007669"/>
    <property type="project" value="TreeGrafter"/>
</dbReference>
<dbReference type="GO" id="GO:0008017">
    <property type="term" value="F:microtubule binding"/>
    <property type="evidence" value="ECO:0007669"/>
    <property type="project" value="InterPro"/>
</dbReference>
<evidence type="ECO:0000256" key="5">
    <source>
        <dbReference type="RuleBase" id="RU000394"/>
    </source>
</evidence>
<dbReference type="Proteomes" id="UP001205105">
    <property type="component" value="Unassembled WGS sequence"/>
</dbReference>
<dbReference type="PANTHER" id="PTHR47969">
    <property type="entry name" value="CHROMOSOME-ASSOCIATED KINESIN KIF4A-RELATED"/>
    <property type="match status" value="1"/>
</dbReference>
<dbReference type="InterPro" id="IPR019821">
    <property type="entry name" value="Kinesin_motor_CS"/>
</dbReference>
<evidence type="ECO:0000259" key="6">
    <source>
        <dbReference type="PROSITE" id="PS50067"/>
    </source>
</evidence>
<evidence type="ECO:0000313" key="8">
    <source>
        <dbReference type="Proteomes" id="UP001205105"/>
    </source>
</evidence>
<dbReference type="GO" id="GO:0003777">
    <property type="term" value="F:microtubule motor activity"/>
    <property type="evidence" value="ECO:0007669"/>
    <property type="project" value="InterPro"/>
</dbReference>
<dbReference type="InterPro" id="IPR027417">
    <property type="entry name" value="P-loop_NTPase"/>
</dbReference>
<feature type="domain" description="Kinesin motor" evidence="6">
    <location>
        <begin position="1"/>
        <end position="281"/>
    </location>
</feature>
<reference evidence="7" key="1">
    <citation type="submission" date="2020-11" db="EMBL/GenBank/DDBJ databases">
        <title>Chlorella ohadii genome sequencing and assembly.</title>
        <authorList>
            <person name="Murik O."/>
            <person name="Treves H."/>
            <person name="Kedem I."/>
            <person name="Shotland Y."/>
            <person name="Kaplan A."/>
        </authorList>
    </citation>
    <scope>NUCLEOTIDE SEQUENCE</scope>
    <source>
        <strain evidence="7">1</strain>
    </source>
</reference>
<dbReference type="PROSITE" id="PS50067">
    <property type="entry name" value="KINESIN_MOTOR_2"/>
    <property type="match status" value="1"/>
</dbReference>
<name>A0AAD5H8F8_9CHLO</name>
<evidence type="ECO:0000313" key="7">
    <source>
        <dbReference type="EMBL" id="KAI7845148.1"/>
    </source>
</evidence>
<dbReference type="EMBL" id="JADXDR010000020">
    <property type="protein sequence ID" value="KAI7845148.1"/>
    <property type="molecule type" value="Genomic_DNA"/>
</dbReference>
<evidence type="ECO:0000256" key="1">
    <source>
        <dbReference type="ARBA" id="ARBA00022741"/>
    </source>
</evidence>
<dbReference type="PANTHER" id="PTHR47969:SF29">
    <property type="entry name" value="KINESIN-LIKE PROTEIN"/>
    <property type="match status" value="1"/>
</dbReference>
<comment type="caution">
    <text evidence="4">Lacks conserved residue(s) required for the propagation of feature annotation.</text>
</comment>
<evidence type="ECO:0000256" key="2">
    <source>
        <dbReference type="ARBA" id="ARBA00022840"/>
    </source>
</evidence>
<sequence length="387" mass="40087">MSGISVVLRVRPLNAREQSTTAAARCLTVDEGGSSLQYVGRDPPPNAQFSFDRGLKDTVASVLEGCNATVFAYGQTVTLSVIEIYNERIKDLLDPSKDNLQAGGTGWRAVVQDPIRGITVAEATELPVAGERDCVELMQLGIANRAVSATAMNAGSSRSHCIIYVIVEKAHADGRVEFGKLCLVDLAGSERQDKTGAVGQTATEGNLINKSLSALGNVVNALTDAKGGKHIPYRDSKLTRVLQDSLGGTARTVLVICCSPSLFNDAETLSSLRFGVRTKGIQNSVQANAVRRTPEQLAKALAAAQAEVEALKAQVDRLQGGSNTSGGSSGSGAAQSSCCGSGGASSSMAGGRRKGGMSPGRKWALVGTLQLAGLAAYFAAVEVLGCA</sequence>
<dbReference type="GO" id="GO:0005874">
    <property type="term" value="C:microtubule"/>
    <property type="evidence" value="ECO:0007669"/>
    <property type="project" value="UniProtKB-KW"/>
</dbReference>
<keyword evidence="2 5" id="KW-0067">ATP-binding</keyword>
<evidence type="ECO:0000256" key="4">
    <source>
        <dbReference type="PROSITE-ProRule" id="PRU00283"/>
    </source>
</evidence>
<dbReference type="GO" id="GO:0005524">
    <property type="term" value="F:ATP binding"/>
    <property type="evidence" value="ECO:0007669"/>
    <property type="project" value="UniProtKB-KW"/>
</dbReference>
<dbReference type="GO" id="GO:0007052">
    <property type="term" value="P:mitotic spindle organization"/>
    <property type="evidence" value="ECO:0007669"/>
    <property type="project" value="TreeGrafter"/>
</dbReference>
<dbReference type="SMART" id="SM00129">
    <property type="entry name" value="KISc"/>
    <property type="match status" value="1"/>
</dbReference>
<dbReference type="InterPro" id="IPR001752">
    <property type="entry name" value="Kinesin_motor_dom"/>
</dbReference>
<dbReference type="SUPFAM" id="SSF52540">
    <property type="entry name" value="P-loop containing nucleoside triphosphate hydrolases"/>
    <property type="match status" value="1"/>
</dbReference>
<dbReference type="GO" id="GO:0051231">
    <property type="term" value="P:spindle elongation"/>
    <property type="evidence" value="ECO:0007669"/>
    <property type="project" value="TreeGrafter"/>
</dbReference>
<dbReference type="PRINTS" id="PR00380">
    <property type="entry name" value="KINESINHEAVY"/>
</dbReference>
<keyword evidence="1 5" id="KW-0547">Nucleotide-binding</keyword>
<dbReference type="InterPro" id="IPR036961">
    <property type="entry name" value="Kinesin_motor_dom_sf"/>
</dbReference>
<keyword evidence="5" id="KW-0493">Microtubule</keyword>
<dbReference type="PROSITE" id="PS00411">
    <property type="entry name" value="KINESIN_MOTOR_1"/>
    <property type="match status" value="1"/>
</dbReference>
<dbReference type="AlphaFoldDB" id="A0AAD5H8F8"/>
<keyword evidence="8" id="KW-1185">Reference proteome</keyword>
<dbReference type="GO" id="GO:0007018">
    <property type="term" value="P:microtubule-based movement"/>
    <property type="evidence" value="ECO:0007669"/>
    <property type="project" value="InterPro"/>
</dbReference>
<comment type="similarity">
    <text evidence="4 5">Belongs to the TRAFAC class myosin-kinesin ATPase superfamily. Kinesin family.</text>
</comment>